<protein>
    <submittedName>
        <fullName evidence="4">Uncharacterized protein</fullName>
    </submittedName>
</protein>
<reference evidence="4" key="2">
    <citation type="submission" date="2020-10" db="UniProtKB">
        <authorList>
            <consortium name="WormBaseParasite"/>
        </authorList>
    </citation>
    <scope>IDENTIFICATION</scope>
</reference>
<keyword evidence="2" id="KW-0732">Signal</keyword>
<feature type="chain" id="PRO_5028920978" evidence="2">
    <location>
        <begin position="20"/>
        <end position="180"/>
    </location>
</feature>
<accession>A0A7E4V9Y0</accession>
<evidence type="ECO:0000313" key="3">
    <source>
        <dbReference type="Proteomes" id="UP000492821"/>
    </source>
</evidence>
<feature type="transmembrane region" description="Helical" evidence="1">
    <location>
        <begin position="155"/>
        <end position="179"/>
    </location>
</feature>
<proteinExistence type="predicted"/>
<keyword evidence="3" id="KW-1185">Reference proteome</keyword>
<keyword evidence="1" id="KW-1133">Transmembrane helix</keyword>
<organism evidence="3 4">
    <name type="scientific">Panagrellus redivivus</name>
    <name type="common">Microworm</name>
    <dbReference type="NCBI Taxonomy" id="6233"/>
    <lineage>
        <taxon>Eukaryota</taxon>
        <taxon>Metazoa</taxon>
        <taxon>Ecdysozoa</taxon>
        <taxon>Nematoda</taxon>
        <taxon>Chromadorea</taxon>
        <taxon>Rhabditida</taxon>
        <taxon>Tylenchina</taxon>
        <taxon>Panagrolaimomorpha</taxon>
        <taxon>Panagrolaimoidea</taxon>
        <taxon>Panagrolaimidae</taxon>
        <taxon>Panagrellus</taxon>
    </lineage>
</organism>
<dbReference type="Proteomes" id="UP000492821">
    <property type="component" value="Unassembled WGS sequence"/>
</dbReference>
<sequence>MLPITKFLVFSAVICFGHAEVELQQGKNQTVGFKGDELSILIENRGQKGIVQLCFQSTPDSVNTFCPAGYAEVLIHMTPNQNDETFRLDRRGQIYSSQHKPTIGGSVVFQSDGTIDVLVAGMPSGVSVRLLNAVIPVTTTTVSAFEKKESSDNTAMIGIICGVAALILVLIVIGCVLAYF</sequence>
<evidence type="ECO:0000313" key="4">
    <source>
        <dbReference type="WBParaSite" id="Pan_g18420.t1"/>
    </source>
</evidence>
<keyword evidence="1" id="KW-0812">Transmembrane</keyword>
<dbReference type="WBParaSite" id="Pan_g18420.t1">
    <property type="protein sequence ID" value="Pan_g18420.t1"/>
    <property type="gene ID" value="Pan_g18420"/>
</dbReference>
<name>A0A7E4V9Y0_PANRE</name>
<keyword evidence="1" id="KW-0472">Membrane</keyword>
<evidence type="ECO:0000256" key="1">
    <source>
        <dbReference type="SAM" id="Phobius"/>
    </source>
</evidence>
<reference evidence="3" key="1">
    <citation type="journal article" date="2013" name="Genetics">
        <title>The draft genome and transcriptome of Panagrellus redivivus are shaped by the harsh demands of a free-living lifestyle.</title>
        <authorList>
            <person name="Srinivasan J."/>
            <person name="Dillman A.R."/>
            <person name="Macchietto M.G."/>
            <person name="Heikkinen L."/>
            <person name="Lakso M."/>
            <person name="Fracchia K.M."/>
            <person name="Antoshechkin I."/>
            <person name="Mortazavi A."/>
            <person name="Wong G."/>
            <person name="Sternberg P.W."/>
        </authorList>
    </citation>
    <scope>NUCLEOTIDE SEQUENCE [LARGE SCALE GENOMIC DNA]</scope>
    <source>
        <strain evidence="3">MT8872</strain>
    </source>
</reference>
<dbReference type="AlphaFoldDB" id="A0A7E4V9Y0"/>
<evidence type="ECO:0000256" key="2">
    <source>
        <dbReference type="SAM" id="SignalP"/>
    </source>
</evidence>
<feature type="signal peptide" evidence="2">
    <location>
        <begin position="1"/>
        <end position="19"/>
    </location>
</feature>